<evidence type="ECO:0000259" key="9">
    <source>
        <dbReference type="Pfam" id="PF06429"/>
    </source>
</evidence>
<dbReference type="GO" id="GO:0009424">
    <property type="term" value="C:bacterial-type flagellum hook"/>
    <property type="evidence" value="ECO:0007669"/>
    <property type="project" value="UniProtKB-UniRule"/>
</dbReference>
<dbReference type="SUPFAM" id="SSF64518">
    <property type="entry name" value="Phase 1 flagellin"/>
    <property type="match status" value="1"/>
</dbReference>
<name>A0A1I3BSY1_9MICO</name>
<feature type="domain" description="Flagellar basal body rod protein N-terminal" evidence="8">
    <location>
        <begin position="7"/>
        <end position="37"/>
    </location>
</feature>
<evidence type="ECO:0000256" key="6">
    <source>
        <dbReference type="ARBA" id="ARBA00023143"/>
    </source>
</evidence>
<dbReference type="STRING" id="995038.SAMN05216274_110112"/>
<proteinExistence type="inferred from homology"/>
<dbReference type="PANTHER" id="PTHR30033">
    <property type="entry name" value="FLAGELLAR HOOK-ASSOCIATED PROTEIN 1"/>
    <property type="match status" value="1"/>
</dbReference>
<organism evidence="12 14">
    <name type="scientific">Cryobacterium levicorallinum</name>
    <dbReference type="NCBI Taxonomy" id="995038"/>
    <lineage>
        <taxon>Bacteria</taxon>
        <taxon>Bacillati</taxon>
        <taxon>Actinomycetota</taxon>
        <taxon>Actinomycetes</taxon>
        <taxon>Micrococcales</taxon>
        <taxon>Microbacteriaceae</taxon>
        <taxon>Cryobacterium</taxon>
    </lineage>
</organism>
<evidence type="ECO:0000313" key="14">
    <source>
        <dbReference type="Proteomes" id="UP000297963"/>
    </source>
</evidence>
<sequence>MSTFSGLNTAYSGLVAARKGLDLVGQNISNANTVGYTRQRVTTSAVGSLAETGQLTGGLRVGEGVSVDGIARLGNAQLDAHVRNSAAAAGYTAVRANSLSSIETSLNEPGENGISAKLDEFWAGWQELSNGSDSATPAALLLSTAGELTTMIAQGYQAVSTEYSSVRGDLGSMVSELNTAASQVAALNVQIRTTLATGGSANELLDQRELLTTTISALTGASVVAQSDGTVNVLIGGNALVSGGTASALTVSGASTLDDAMGGSAVTLAWADSARTSAVTIDGGEIAGALTLLATEGDLVTAAQGYNAFAENLAKGVNDIYKTNDDKTNFFTFESGNAARSLAVIPQTGSAVHSGNSANGAYDDSIADAIAQLGAGKAVDVDGNPVVSPNTTWSDFVSTIAVATQSELQQANLASTTATYASSQQLANSSVDLDEENVNLLMFQTAYQGAARVLTAVDEMLDTLINRTGLVGR</sequence>
<evidence type="ECO:0000256" key="4">
    <source>
        <dbReference type="ARBA" id="ARBA00016244"/>
    </source>
</evidence>
<dbReference type="Pfam" id="PF22638">
    <property type="entry name" value="FlgK_D1"/>
    <property type="match status" value="1"/>
</dbReference>
<evidence type="ECO:0000256" key="1">
    <source>
        <dbReference type="ARBA" id="ARBA00004365"/>
    </source>
</evidence>
<evidence type="ECO:0000256" key="7">
    <source>
        <dbReference type="RuleBase" id="RU362065"/>
    </source>
</evidence>
<dbReference type="NCBIfam" id="TIGR02492">
    <property type="entry name" value="flgK_ends"/>
    <property type="match status" value="1"/>
</dbReference>
<protein>
    <recommendedName>
        <fullName evidence="4 7">Flagellar hook-associated protein 1</fullName>
        <shortName evidence="7">HAP1</shortName>
    </recommendedName>
</protein>
<evidence type="ECO:0000259" key="8">
    <source>
        <dbReference type="Pfam" id="PF00460"/>
    </source>
</evidence>
<evidence type="ECO:0000256" key="3">
    <source>
        <dbReference type="ARBA" id="ARBA00009677"/>
    </source>
</evidence>
<evidence type="ECO:0000259" key="10">
    <source>
        <dbReference type="Pfam" id="PF22638"/>
    </source>
</evidence>
<dbReference type="RefSeq" id="WP_092450678.1">
    <property type="nucleotide sequence ID" value="NZ_BKAC01000022.1"/>
</dbReference>
<feature type="domain" description="Flagellar hook-associated protein FlgK helical" evidence="10">
    <location>
        <begin position="99"/>
        <end position="324"/>
    </location>
</feature>
<feature type="domain" description="Flagellar basal-body/hook protein C-terminal" evidence="9">
    <location>
        <begin position="425"/>
        <end position="466"/>
    </location>
</feature>
<dbReference type="PANTHER" id="PTHR30033:SF1">
    <property type="entry name" value="FLAGELLAR HOOK-ASSOCIATED PROTEIN 1"/>
    <property type="match status" value="1"/>
</dbReference>
<reference evidence="12 14" key="2">
    <citation type="submission" date="2019-03" db="EMBL/GenBank/DDBJ databases">
        <title>Genomics of glacier-inhabiting Cryobacterium strains.</title>
        <authorList>
            <person name="Liu Q."/>
            <person name="Xin Y.-H."/>
        </authorList>
    </citation>
    <scope>NUCLEOTIDE SEQUENCE [LARGE SCALE GENOMIC DNA]</scope>
    <source>
        <strain evidence="12 14">Hh34</strain>
    </source>
</reference>
<gene>
    <name evidence="7 12" type="primary">flgK</name>
    <name evidence="12" type="ORF">E3O11_16855</name>
    <name evidence="11" type="ORF">SAMN05216274_110112</name>
</gene>
<dbReference type="InterPro" id="IPR002371">
    <property type="entry name" value="FlgK"/>
</dbReference>
<evidence type="ECO:0000313" key="13">
    <source>
        <dbReference type="Proteomes" id="UP000199681"/>
    </source>
</evidence>
<dbReference type="Pfam" id="PF06429">
    <property type="entry name" value="Flg_bbr_C"/>
    <property type="match status" value="1"/>
</dbReference>
<keyword evidence="12" id="KW-0969">Cilium</keyword>
<evidence type="ECO:0000256" key="5">
    <source>
        <dbReference type="ARBA" id="ARBA00022525"/>
    </source>
</evidence>
<evidence type="ECO:0000313" key="12">
    <source>
        <dbReference type="EMBL" id="TFB81324.1"/>
    </source>
</evidence>
<dbReference type="PRINTS" id="PR01005">
    <property type="entry name" value="FLGHOOKAP1"/>
</dbReference>
<dbReference type="Proteomes" id="UP000297963">
    <property type="component" value="Unassembled WGS sequence"/>
</dbReference>
<comment type="similarity">
    <text evidence="3 7">Belongs to the flagella basal body rod proteins family.</text>
</comment>
<dbReference type="GO" id="GO:0005198">
    <property type="term" value="F:structural molecule activity"/>
    <property type="evidence" value="ECO:0007669"/>
    <property type="project" value="UniProtKB-UniRule"/>
</dbReference>
<dbReference type="GO" id="GO:0005576">
    <property type="term" value="C:extracellular region"/>
    <property type="evidence" value="ECO:0007669"/>
    <property type="project" value="UniProtKB-SubCell"/>
</dbReference>
<keyword evidence="12" id="KW-0282">Flagellum</keyword>
<accession>A0A1I3BSY1</accession>
<keyword evidence="13" id="KW-1185">Reference proteome</keyword>
<evidence type="ECO:0000313" key="11">
    <source>
        <dbReference type="EMBL" id="SFH65186.1"/>
    </source>
</evidence>
<dbReference type="InterPro" id="IPR053927">
    <property type="entry name" value="FlgK_helical"/>
</dbReference>
<keyword evidence="6 7" id="KW-0975">Bacterial flagellum</keyword>
<dbReference type="Proteomes" id="UP000199681">
    <property type="component" value="Unassembled WGS sequence"/>
</dbReference>
<keyword evidence="5 7" id="KW-0964">Secreted</keyword>
<keyword evidence="12" id="KW-0966">Cell projection</keyword>
<dbReference type="AlphaFoldDB" id="A0A1I3BSY1"/>
<dbReference type="InterPro" id="IPR010930">
    <property type="entry name" value="Flg_bb/hook_C_dom"/>
</dbReference>
<dbReference type="EMBL" id="FOPW01000010">
    <property type="protein sequence ID" value="SFH65186.1"/>
    <property type="molecule type" value="Genomic_DNA"/>
</dbReference>
<dbReference type="EMBL" id="SOFE01000034">
    <property type="protein sequence ID" value="TFB81324.1"/>
    <property type="molecule type" value="Genomic_DNA"/>
</dbReference>
<comment type="caution">
    <text evidence="12">The sequence shown here is derived from an EMBL/GenBank/DDBJ whole genome shotgun (WGS) entry which is preliminary data.</text>
</comment>
<evidence type="ECO:0000256" key="2">
    <source>
        <dbReference type="ARBA" id="ARBA00004613"/>
    </source>
</evidence>
<dbReference type="InterPro" id="IPR001444">
    <property type="entry name" value="Flag_bb_rod_N"/>
</dbReference>
<comment type="subcellular location">
    <subcellularLocation>
        <location evidence="1 7">Bacterial flagellum</location>
    </subcellularLocation>
    <subcellularLocation>
        <location evidence="2 7">Secreted</location>
    </subcellularLocation>
</comment>
<reference evidence="11 13" key="1">
    <citation type="submission" date="2016-10" db="EMBL/GenBank/DDBJ databases">
        <authorList>
            <person name="Varghese N."/>
            <person name="Submissions S."/>
        </authorList>
    </citation>
    <scope>NUCLEOTIDE SEQUENCE [LARGE SCALE GENOMIC DNA]</scope>
    <source>
        <strain evidence="11 13">GMCC 1.11211</strain>
    </source>
</reference>
<dbReference type="GO" id="GO:0044780">
    <property type="term" value="P:bacterial-type flagellum assembly"/>
    <property type="evidence" value="ECO:0007669"/>
    <property type="project" value="InterPro"/>
</dbReference>
<dbReference type="Pfam" id="PF00460">
    <property type="entry name" value="Flg_bb_rod"/>
    <property type="match status" value="1"/>
</dbReference>